<reference evidence="2" key="2">
    <citation type="journal article" date="2024" name="Plant">
        <title>Genomic evolution and insights into agronomic trait innovations of Sesamum species.</title>
        <authorList>
            <person name="Miao H."/>
            <person name="Wang L."/>
            <person name="Qu L."/>
            <person name="Liu H."/>
            <person name="Sun Y."/>
            <person name="Le M."/>
            <person name="Wang Q."/>
            <person name="Wei S."/>
            <person name="Zheng Y."/>
            <person name="Lin W."/>
            <person name="Duan Y."/>
            <person name="Cao H."/>
            <person name="Xiong S."/>
            <person name="Wang X."/>
            <person name="Wei L."/>
            <person name="Li C."/>
            <person name="Ma Q."/>
            <person name="Ju M."/>
            <person name="Zhao R."/>
            <person name="Li G."/>
            <person name="Mu C."/>
            <person name="Tian Q."/>
            <person name="Mei H."/>
            <person name="Zhang T."/>
            <person name="Gao T."/>
            <person name="Zhang H."/>
        </authorList>
    </citation>
    <scope>NUCLEOTIDE SEQUENCE</scope>
    <source>
        <strain evidence="2">K16</strain>
    </source>
</reference>
<dbReference type="EMBL" id="JACGWL010000002">
    <property type="protein sequence ID" value="KAK4408526.1"/>
    <property type="molecule type" value="Genomic_DNA"/>
</dbReference>
<proteinExistence type="predicted"/>
<evidence type="ECO:0000313" key="3">
    <source>
        <dbReference type="Proteomes" id="UP001289374"/>
    </source>
</evidence>
<evidence type="ECO:0000256" key="1">
    <source>
        <dbReference type="SAM" id="MobiDB-lite"/>
    </source>
</evidence>
<keyword evidence="3" id="KW-1185">Reference proteome</keyword>
<dbReference type="PANTHER" id="PTHR33622:SF10">
    <property type="entry name" value="MARKER FOR OXIDATIVE STRESS RESPONSE PROTEIN"/>
    <property type="match status" value="1"/>
</dbReference>
<evidence type="ECO:0000313" key="2">
    <source>
        <dbReference type="EMBL" id="KAK4408526.1"/>
    </source>
</evidence>
<name>A0AAE1XBI2_9LAMI</name>
<dbReference type="PANTHER" id="PTHR33622">
    <property type="entry name" value="OS03G0724500 PROTEIN"/>
    <property type="match status" value="1"/>
</dbReference>
<protein>
    <submittedName>
        <fullName evidence="2">Uncharacterized protein</fullName>
    </submittedName>
</protein>
<dbReference type="AlphaFoldDB" id="A0AAE1XBI2"/>
<dbReference type="PROSITE" id="PS51257">
    <property type="entry name" value="PROKAR_LIPOPROTEIN"/>
    <property type="match status" value="1"/>
</dbReference>
<dbReference type="Proteomes" id="UP001289374">
    <property type="component" value="Unassembled WGS sequence"/>
</dbReference>
<organism evidence="2 3">
    <name type="scientific">Sesamum angolense</name>
    <dbReference type="NCBI Taxonomy" id="2727404"/>
    <lineage>
        <taxon>Eukaryota</taxon>
        <taxon>Viridiplantae</taxon>
        <taxon>Streptophyta</taxon>
        <taxon>Embryophyta</taxon>
        <taxon>Tracheophyta</taxon>
        <taxon>Spermatophyta</taxon>
        <taxon>Magnoliopsida</taxon>
        <taxon>eudicotyledons</taxon>
        <taxon>Gunneridae</taxon>
        <taxon>Pentapetalae</taxon>
        <taxon>asterids</taxon>
        <taxon>lamiids</taxon>
        <taxon>Lamiales</taxon>
        <taxon>Pedaliaceae</taxon>
        <taxon>Sesamum</taxon>
    </lineage>
</organism>
<comment type="caution">
    <text evidence="2">The sequence shown here is derived from an EMBL/GenBank/DDBJ whole genome shotgun (WGS) entry which is preliminary data.</text>
</comment>
<reference evidence="2" key="1">
    <citation type="submission" date="2020-06" db="EMBL/GenBank/DDBJ databases">
        <authorList>
            <person name="Li T."/>
            <person name="Hu X."/>
            <person name="Zhang T."/>
            <person name="Song X."/>
            <person name="Zhang H."/>
            <person name="Dai N."/>
            <person name="Sheng W."/>
            <person name="Hou X."/>
            <person name="Wei L."/>
        </authorList>
    </citation>
    <scope>NUCLEOTIDE SEQUENCE</scope>
    <source>
        <strain evidence="2">K16</strain>
        <tissue evidence="2">Leaf</tissue>
    </source>
</reference>
<feature type="region of interest" description="Disordered" evidence="1">
    <location>
        <begin position="1"/>
        <end position="24"/>
    </location>
</feature>
<accession>A0AAE1XBI2</accession>
<sequence>MATEKSPNEKPSSATPTPAMASCRRKKNENATFLEDVKDHIDEFIHASMDEHKTCFQKTIKKMFGMSKVVAERSLETKEVESYLPLQTTVAE</sequence>
<gene>
    <name evidence="2" type="ORF">Sango_0433600</name>
</gene>